<evidence type="ECO:0000313" key="1">
    <source>
        <dbReference type="EMBL" id="CAL5981075.1"/>
    </source>
</evidence>
<reference evidence="1 2" key="1">
    <citation type="submission" date="2024-07" db="EMBL/GenBank/DDBJ databases">
        <authorList>
            <person name="Akdeniz Z."/>
        </authorList>
    </citation>
    <scope>NUCLEOTIDE SEQUENCE [LARGE SCALE GENOMIC DNA]</scope>
</reference>
<comment type="caution">
    <text evidence="1">The sequence shown here is derived from an EMBL/GenBank/DDBJ whole genome shotgun (WGS) entry which is preliminary data.</text>
</comment>
<gene>
    <name evidence="1" type="ORF">HINF_LOCUS6474</name>
</gene>
<evidence type="ECO:0000313" key="2">
    <source>
        <dbReference type="Proteomes" id="UP001642409"/>
    </source>
</evidence>
<name>A0ABP1H1E9_9EUKA</name>
<accession>A0ABP1H1E9</accession>
<sequence>MPPSTINSSLVLSVIAQEVSLQSNTPIQMLLCDYELLDTCLQSIKRFNWEAVAKAACLKKHQIYRWYYDNHQRNLKGNVTLEDMKIIRQELLKAIQLNMPTNVPFQKLLKEKLSREYQRNSFTVAFNNCKRLVSTGLRNKINESETTDDKETKRRILDASYTSYSSIFTVPDVSCVKHNYTDIFEDIDNQKSFEE</sequence>
<proteinExistence type="predicted"/>
<keyword evidence="2" id="KW-1185">Reference proteome</keyword>
<dbReference type="EMBL" id="CAXDID020000013">
    <property type="protein sequence ID" value="CAL5981075.1"/>
    <property type="molecule type" value="Genomic_DNA"/>
</dbReference>
<protein>
    <submittedName>
        <fullName evidence="1">Uncharacterized protein</fullName>
    </submittedName>
</protein>
<dbReference type="Proteomes" id="UP001642409">
    <property type="component" value="Unassembled WGS sequence"/>
</dbReference>
<organism evidence="1 2">
    <name type="scientific">Hexamita inflata</name>
    <dbReference type="NCBI Taxonomy" id="28002"/>
    <lineage>
        <taxon>Eukaryota</taxon>
        <taxon>Metamonada</taxon>
        <taxon>Diplomonadida</taxon>
        <taxon>Hexamitidae</taxon>
        <taxon>Hexamitinae</taxon>
        <taxon>Hexamita</taxon>
    </lineage>
</organism>